<feature type="compositionally biased region" description="Pro residues" evidence="4">
    <location>
        <begin position="153"/>
        <end position="168"/>
    </location>
</feature>
<evidence type="ECO:0000313" key="6">
    <source>
        <dbReference type="WBParaSite" id="ASIM_0000221901-mRNA-1"/>
    </source>
</evidence>
<dbReference type="GO" id="GO:0004867">
    <property type="term" value="F:serine-type endopeptidase inhibitor activity"/>
    <property type="evidence" value="ECO:0007669"/>
    <property type="project" value="UniProtKB-KW"/>
</dbReference>
<keyword evidence="2" id="KW-0722">Serine protease inhibitor</keyword>
<organism evidence="6">
    <name type="scientific">Anisakis simplex</name>
    <name type="common">Herring worm</name>
    <dbReference type="NCBI Taxonomy" id="6269"/>
    <lineage>
        <taxon>Eukaryota</taxon>
        <taxon>Metazoa</taxon>
        <taxon>Ecdysozoa</taxon>
        <taxon>Nematoda</taxon>
        <taxon>Chromadorea</taxon>
        <taxon>Rhabditida</taxon>
        <taxon>Spirurina</taxon>
        <taxon>Ascaridomorpha</taxon>
        <taxon>Ascaridoidea</taxon>
        <taxon>Anisakidae</taxon>
        <taxon>Anisakis</taxon>
        <taxon>Anisakis simplex complex</taxon>
    </lineage>
</organism>
<dbReference type="InterPro" id="IPR036880">
    <property type="entry name" value="Kunitz_BPTI_sf"/>
</dbReference>
<dbReference type="CDD" id="cd00109">
    <property type="entry name" value="Kunitz-type"/>
    <property type="match status" value="2"/>
</dbReference>
<evidence type="ECO:0000256" key="4">
    <source>
        <dbReference type="SAM" id="MobiDB-lite"/>
    </source>
</evidence>
<dbReference type="Gene3D" id="4.10.410.10">
    <property type="entry name" value="Pancreatic trypsin inhibitor Kunitz domain"/>
    <property type="match status" value="2"/>
</dbReference>
<dbReference type="PANTHER" id="PTHR10083:SF328">
    <property type="entry name" value="TISSUE FACTOR PATHWAY INHIBITOR"/>
    <property type="match status" value="1"/>
</dbReference>
<dbReference type="PRINTS" id="PR00759">
    <property type="entry name" value="BASICPTASE"/>
</dbReference>
<name>A0A0M3J3V6_ANISI</name>
<dbReference type="FunFam" id="4.10.410.10:FF:000020">
    <property type="entry name" value="Collagen, type VI, alpha 3"/>
    <property type="match status" value="1"/>
</dbReference>
<dbReference type="WBParaSite" id="ASIM_0000221901-mRNA-1">
    <property type="protein sequence ID" value="ASIM_0000221901-mRNA-1"/>
    <property type="gene ID" value="ASIM_0000221901"/>
</dbReference>
<feature type="domain" description="BPTI/Kunitz inhibitor" evidence="5">
    <location>
        <begin position="5"/>
        <end position="55"/>
    </location>
</feature>
<evidence type="ECO:0000256" key="2">
    <source>
        <dbReference type="ARBA" id="ARBA00022900"/>
    </source>
</evidence>
<dbReference type="InterPro" id="IPR002223">
    <property type="entry name" value="Kunitz_BPTI"/>
</dbReference>
<dbReference type="PANTHER" id="PTHR10083">
    <property type="entry name" value="KUNITZ-TYPE PROTEASE INHIBITOR-RELATED"/>
    <property type="match status" value="1"/>
</dbReference>
<evidence type="ECO:0000256" key="1">
    <source>
        <dbReference type="ARBA" id="ARBA00022690"/>
    </source>
</evidence>
<reference evidence="6" key="1">
    <citation type="submission" date="2017-02" db="UniProtKB">
        <authorList>
            <consortium name="WormBaseParasite"/>
        </authorList>
    </citation>
    <scope>IDENTIFICATION</scope>
</reference>
<dbReference type="AlphaFoldDB" id="A0A0M3J3V6"/>
<feature type="domain" description="BPTI/Kunitz inhibitor" evidence="5">
    <location>
        <begin position="186"/>
        <end position="236"/>
    </location>
</feature>
<proteinExistence type="predicted"/>
<keyword evidence="1" id="KW-0646">Protease inhibitor</keyword>
<dbReference type="SMART" id="SM00131">
    <property type="entry name" value="KU"/>
    <property type="match status" value="2"/>
</dbReference>
<dbReference type="FunFam" id="4.10.410.10:FF:000006">
    <property type="entry name" value="Serine peptidase inhibitor, Kunitz type 1"/>
    <property type="match status" value="1"/>
</dbReference>
<dbReference type="PROSITE" id="PS50279">
    <property type="entry name" value="BPTI_KUNITZ_2"/>
    <property type="match status" value="2"/>
</dbReference>
<protein>
    <submittedName>
        <fullName evidence="6">Putative kunitz-type protease inhibitor (inferred by orthology to a S. mansoni protein)</fullName>
    </submittedName>
</protein>
<keyword evidence="3" id="KW-1015">Disulfide bond</keyword>
<sequence>LMNVCEHPIEIGECSGVFMRFAYDKVNNECRQFTYGGCGGNGNNFATLADCRAKCVKVSCPPEPQCDLSRCQLVNDAQGCSFCSCPPDSTQPQQPSQGCPPIDVLMCAEPCIIFTNRRGCQECVCPVLPPNAGGPVPPSTDQLPANNQENIAPPSPPQSPSPPSPPAPAQEEHSGIPNVAEITERCTQKVDSGPCKNSVKRFYFNVNTGTCDQFEYGGCAGNRNHFFTLKECELHCARFASTFVS</sequence>
<dbReference type="GO" id="GO:0005615">
    <property type="term" value="C:extracellular space"/>
    <property type="evidence" value="ECO:0007669"/>
    <property type="project" value="TreeGrafter"/>
</dbReference>
<evidence type="ECO:0000256" key="3">
    <source>
        <dbReference type="ARBA" id="ARBA00023157"/>
    </source>
</evidence>
<dbReference type="SUPFAM" id="SSF57362">
    <property type="entry name" value="BPTI-like"/>
    <property type="match status" value="2"/>
</dbReference>
<dbReference type="InterPro" id="IPR050098">
    <property type="entry name" value="TFPI/VKTCI-like"/>
</dbReference>
<dbReference type="InterPro" id="IPR020901">
    <property type="entry name" value="Prtase_inh_Kunz-CS"/>
</dbReference>
<feature type="region of interest" description="Disordered" evidence="4">
    <location>
        <begin position="135"/>
        <end position="173"/>
    </location>
</feature>
<dbReference type="PROSITE" id="PS00280">
    <property type="entry name" value="BPTI_KUNITZ_1"/>
    <property type="match status" value="2"/>
</dbReference>
<accession>A0A0M3J3V6</accession>
<evidence type="ECO:0000259" key="5">
    <source>
        <dbReference type="PROSITE" id="PS50279"/>
    </source>
</evidence>
<feature type="compositionally biased region" description="Polar residues" evidence="4">
    <location>
        <begin position="139"/>
        <end position="150"/>
    </location>
</feature>
<dbReference type="Pfam" id="PF00014">
    <property type="entry name" value="Kunitz_BPTI"/>
    <property type="match status" value="2"/>
</dbReference>